<dbReference type="Pfam" id="PF00376">
    <property type="entry name" value="MerR"/>
    <property type="match status" value="1"/>
</dbReference>
<evidence type="ECO:0000256" key="3">
    <source>
        <dbReference type="ARBA" id="ARBA00023163"/>
    </source>
</evidence>
<dbReference type="AlphaFoldDB" id="A0A562J7W1"/>
<accession>A0A562J7W1</accession>
<keyword evidence="3" id="KW-0804">Transcription</keyword>
<dbReference type="InterPro" id="IPR000551">
    <property type="entry name" value="MerR-type_HTH_dom"/>
</dbReference>
<dbReference type="PROSITE" id="PS50937">
    <property type="entry name" value="HTH_MERR_2"/>
    <property type="match status" value="2"/>
</dbReference>
<dbReference type="GO" id="GO:0003677">
    <property type="term" value="F:DNA binding"/>
    <property type="evidence" value="ECO:0007669"/>
    <property type="project" value="UniProtKB-KW"/>
</dbReference>
<dbReference type="OrthoDB" id="122388at2"/>
<feature type="domain" description="HTH merR-type" evidence="4">
    <location>
        <begin position="137"/>
        <end position="193"/>
    </location>
</feature>
<evidence type="ECO:0000259" key="4">
    <source>
        <dbReference type="PROSITE" id="PS50937"/>
    </source>
</evidence>
<gene>
    <name evidence="5" type="ORF">LY60_02553</name>
</gene>
<feature type="domain" description="HTH merR-type" evidence="4">
    <location>
        <begin position="3"/>
        <end position="56"/>
    </location>
</feature>
<dbReference type="SUPFAM" id="SSF46955">
    <property type="entry name" value="Putative DNA-binding domain"/>
    <property type="match status" value="2"/>
</dbReference>
<dbReference type="PANTHER" id="PTHR30204:SF94">
    <property type="entry name" value="HEAVY METAL-DEPENDENT TRANSCRIPTIONAL REGULATOR HI_0293-RELATED"/>
    <property type="match status" value="1"/>
</dbReference>
<dbReference type="SMART" id="SM00422">
    <property type="entry name" value="HTH_MERR"/>
    <property type="match status" value="2"/>
</dbReference>
<evidence type="ECO:0000313" key="5">
    <source>
        <dbReference type="EMBL" id="TWH79025.1"/>
    </source>
</evidence>
<evidence type="ECO:0000256" key="1">
    <source>
        <dbReference type="ARBA" id="ARBA00023015"/>
    </source>
</evidence>
<dbReference type="InterPro" id="IPR009061">
    <property type="entry name" value="DNA-bd_dom_put_sf"/>
</dbReference>
<dbReference type="Proteomes" id="UP000315343">
    <property type="component" value="Unassembled WGS sequence"/>
</dbReference>
<protein>
    <submittedName>
        <fullName evidence="5">DNA-binding transcriptional MerR regulator</fullName>
    </submittedName>
</protein>
<dbReference type="CDD" id="cd00592">
    <property type="entry name" value="HTH_MerR-like"/>
    <property type="match status" value="1"/>
</dbReference>
<dbReference type="EMBL" id="VLKH01000007">
    <property type="protein sequence ID" value="TWH79025.1"/>
    <property type="molecule type" value="Genomic_DNA"/>
</dbReference>
<dbReference type="Pfam" id="PF13411">
    <property type="entry name" value="MerR_1"/>
    <property type="match status" value="1"/>
</dbReference>
<organism evidence="5 6">
    <name type="scientific">Sedimentibacter saalensis</name>
    <dbReference type="NCBI Taxonomy" id="130788"/>
    <lineage>
        <taxon>Bacteria</taxon>
        <taxon>Bacillati</taxon>
        <taxon>Bacillota</taxon>
        <taxon>Tissierellia</taxon>
        <taxon>Sedimentibacter</taxon>
    </lineage>
</organism>
<evidence type="ECO:0000313" key="6">
    <source>
        <dbReference type="Proteomes" id="UP000315343"/>
    </source>
</evidence>
<keyword evidence="2 5" id="KW-0238">DNA-binding</keyword>
<proteinExistence type="predicted"/>
<dbReference type="InterPro" id="IPR047057">
    <property type="entry name" value="MerR_fam"/>
</dbReference>
<keyword evidence="6" id="KW-1185">Reference proteome</keyword>
<sequence>MNTYKTSEVAHIIGIHPNTVRLYEKLELIPKPERMANGYRVFTDFHVEQIKFVRTALKVEVLQNGLRKQAIDIIKISASGNFSKAIHMTESYLLQIRNEQRNAEEAIEIAEKLLSGSNEAIETAFLTRKETADYLHISMDALRNWEMNGLLTIKRRQNGYRVYRDEDIRRLKIIRSLRCANYSLSAILRMLNTLSKNPSADIRQAIDTPKENEDIISVCDKLITSLRLAEQNAEAMLTHLEKMKKQIILNPTL</sequence>
<keyword evidence="1" id="KW-0805">Transcription regulation</keyword>
<dbReference type="RefSeq" id="WP_145084244.1">
    <property type="nucleotide sequence ID" value="NZ_DAMBUX010000008.1"/>
</dbReference>
<reference evidence="5 6" key="1">
    <citation type="submission" date="2019-07" db="EMBL/GenBank/DDBJ databases">
        <title>Genomic Encyclopedia of Type Strains, Phase I: the one thousand microbial genomes (KMG-I) project.</title>
        <authorList>
            <person name="Kyrpides N."/>
        </authorList>
    </citation>
    <scope>NUCLEOTIDE SEQUENCE [LARGE SCALE GENOMIC DNA]</scope>
    <source>
        <strain evidence="5 6">DSM 13558</strain>
    </source>
</reference>
<name>A0A562J7W1_9FIRM</name>
<evidence type="ECO:0000256" key="2">
    <source>
        <dbReference type="ARBA" id="ARBA00023125"/>
    </source>
</evidence>
<comment type="caution">
    <text evidence="5">The sequence shown here is derived from an EMBL/GenBank/DDBJ whole genome shotgun (WGS) entry which is preliminary data.</text>
</comment>
<dbReference type="PANTHER" id="PTHR30204">
    <property type="entry name" value="REDOX-CYCLING DRUG-SENSING TRANSCRIPTIONAL ACTIVATOR SOXR"/>
    <property type="match status" value="1"/>
</dbReference>
<dbReference type="Gene3D" id="1.10.1660.10">
    <property type="match status" value="2"/>
</dbReference>
<dbReference type="GO" id="GO:0003700">
    <property type="term" value="F:DNA-binding transcription factor activity"/>
    <property type="evidence" value="ECO:0007669"/>
    <property type="project" value="InterPro"/>
</dbReference>